<proteinExistence type="predicted"/>
<name>A0A974CST8_XENLA</name>
<organism evidence="1 2">
    <name type="scientific">Xenopus laevis</name>
    <name type="common">African clawed frog</name>
    <dbReference type="NCBI Taxonomy" id="8355"/>
    <lineage>
        <taxon>Eukaryota</taxon>
        <taxon>Metazoa</taxon>
        <taxon>Chordata</taxon>
        <taxon>Craniata</taxon>
        <taxon>Vertebrata</taxon>
        <taxon>Euteleostomi</taxon>
        <taxon>Amphibia</taxon>
        <taxon>Batrachia</taxon>
        <taxon>Anura</taxon>
        <taxon>Pipoidea</taxon>
        <taxon>Pipidae</taxon>
        <taxon>Xenopodinae</taxon>
        <taxon>Xenopus</taxon>
        <taxon>Xenopus</taxon>
    </lineage>
</organism>
<accession>A0A974CST8</accession>
<dbReference type="EMBL" id="CM004475">
    <property type="protein sequence ID" value="OCT78940.1"/>
    <property type="molecule type" value="Genomic_DNA"/>
</dbReference>
<dbReference type="AlphaFoldDB" id="A0A974CST8"/>
<dbReference type="Proteomes" id="UP000694892">
    <property type="component" value="Chromosome 5S"/>
</dbReference>
<evidence type="ECO:0000313" key="1">
    <source>
        <dbReference type="EMBL" id="OCT78940.1"/>
    </source>
</evidence>
<reference evidence="2" key="1">
    <citation type="journal article" date="2016" name="Nature">
        <title>Genome evolution in the allotetraploid frog Xenopus laevis.</title>
        <authorList>
            <person name="Session A.M."/>
            <person name="Uno Y."/>
            <person name="Kwon T."/>
            <person name="Chapman J.A."/>
            <person name="Toyoda A."/>
            <person name="Takahashi S."/>
            <person name="Fukui A."/>
            <person name="Hikosaka A."/>
            <person name="Suzuki A."/>
            <person name="Kondo M."/>
            <person name="van Heeringen S.J."/>
            <person name="Quigley I."/>
            <person name="Heinz S."/>
            <person name="Ogino H."/>
            <person name="Ochi H."/>
            <person name="Hellsten U."/>
            <person name="Lyons J.B."/>
            <person name="Simakov O."/>
            <person name="Putnam N."/>
            <person name="Stites J."/>
            <person name="Kuroki Y."/>
            <person name="Tanaka T."/>
            <person name="Michiue T."/>
            <person name="Watanabe M."/>
            <person name="Bogdanovic O."/>
            <person name="Lister R."/>
            <person name="Georgiou G."/>
            <person name="Paranjpe S.S."/>
            <person name="van Kruijsbergen I."/>
            <person name="Shu S."/>
            <person name="Carlson J."/>
            <person name="Kinoshita T."/>
            <person name="Ohta Y."/>
            <person name="Mawaribuchi S."/>
            <person name="Jenkins J."/>
            <person name="Grimwood J."/>
            <person name="Schmutz J."/>
            <person name="Mitros T."/>
            <person name="Mozaffari S.V."/>
            <person name="Suzuki Y."/>
            <person name="Haramoto Y."/>
            <person name="Yamamoto T.S."/>
            <person name="Takagi C."/>
            <person name="Heald R."/>
            <person name="Miller K."/>
            <person name="Haudenschild C."/>
            <person name="Kitzman J."/>
            <person name="Nakayama T."/>
            <person name="Izutsu Y."/>
            <person name="Robert J."/>
            <person name="Fortriede J."/>
            <person name="Burns K."/>
            <person name="Lotay V."/>
            <person name="Karimi K."/>
            <person name="Yasuoka Y."/>
            <person name="Dichmann D.S."/>
            <person name="Flajnik M.F."/>
            <person name="Houston D.W."/>
            <person name="Shendure J."/>
            <person name="DuPasquier L."/>
            <person name="Vize P.D."/>
            <person name="Zorn A.M."/>
            <person name="Ito M."/>
            <person name="Marcotte E.M."/>
            <person name="Wallingford J.B."/>
            <person name="Ito Y."/>
            <person name="Asashima M."/>
            <person name="Ueno N."/>
            <person name="Matsuda Y."/>
            <person name="Veenstra G.J."/>
            <person name="Fujiyama A."/>
            <person name="Harland R.M."/>
            <person name="Taira M."/>
            <person name="Rokhsar D.S."/>
        </authorList>
    </citation>
    <scope>NUCLEOTIDE SEQUENCE [LARGE SCALE GENOMIC DNA]</scope>
    <source>
        <strain evidence="2">J</strain>
    </source>
</reference>
<evidence type="ECO:0000313" key="2">
    <source>
        <dbReference type="Proteomes" id="UP000694892"/>
    </source>
</evidence>
<sequence length="66" mass="7479">MKLRHQLFSTMQLSINKATSYQQSLLSPRPHVSAKAPYLILYLLLPLFRTSCLLLVPPTCSSFLSN</sequence>
<gene>
    <name evidence="1" type="ORF">XELAEV_18030029mg</name>
</gene>
<protein>
    <submittedName>
        <fullName evidence="1">Uncharacterized protein</fullName>
    </submittedName>
</protein>